<dbReference type="InterPro" id="IPR027417">
    <property type="entry name" value="P-loop_NTPase"/>
</dbReference>
<dbReference type="PANTHER" id="PTHR16305">
    <property type="entry name" value="TESTICULAR SOLUBLE ADENYLYL CYCLASE"/>
    <property type="match status" value="1"/>
</dbReference>
<organism evidence="4 5">
    <name type="scientific">Actinomadura fulvescens</name>
    <dbReference type="NCBI Taxonomy" id="46160"/>
    <lineage>
        <taxon>Bacteria</taxon>
        <taxon>Bacillati</taxon>
        <taxon>Actinomycetota</taxon>
        <taxon>Actinomycetes</taxon>
        <taxon>Streptosporangiales</taxon>
        <taxon>Thermomonosporaceae</taxon>
        <taxon>Actinomadura</taxon>
    </lineage>
</organism>
<evidence type="ECO:0000313" key="4">
    <source>
        <dbReference type="EMBL" id="GAA2600183.1"/>
    </source>
</evidence>
<protein>
    <submittedName>
        <fullName evidence="4">LuxR family transcriptional regulator</fullName>
    </submittedName>
</protein>
<dbReference type="PANTHER" id="PTHR16305:SF35">
    <property type="entry name" value="TRANSCRIPTIONAL ACTIVATOR DOMAIN"/>
    <property type="match status" value="1"/>
</dbReference>
<dbReference type="Gene3D" id="1.10.10.10">
    <property type="entry name" value="Winged helix-like DNA-binding domain superfamily/Winged helix DNA-binding domain"/>
    <property type="match status" value="1"/>
</dbReference>
<dbReference type="InterPro" id="IPR016032">
    <property type="entry name" value="Sig_transdc_resp-reg_C-effctor"/>
</dbReference>
<dbReference type="Proteomes" id="UP001501509">
    <property type="component" value="Unassembled WGS sequence"/>
</dbReference>
<dbReference type="SUPFAM" id="SSF52540">
    <property type="entry name" value="P-loop containing nucleoside triphosphate hydrolases"/>
    <property type="match status" value="1"/>
</dbReference>
<sequence>MSVSVVSPVLVGRGAELGELDAAFAEVRAGHARAVLVGGEAGIGKTRLMREFGRRAGDHGAQVLTGGCLELGVDGLPFAPFTAILRRLVREIGADGVAELVGGRTAGLARLLPEFGEPADDGTGQFQARLFELVLTLLDRLAARGPVVLVIEDAHWADRSSRDLLAFLVRNLGAVAALMIVVTYRSDELHRSHPLRPMLAELDRIDRVARHELGRLSRREVGELMTRLRGDEPPGERVEAFFARSEGNPLFVEALMEADGQIACELPESLRDLLLAGVQRLPDETQELLRIASAGGARIEHRLLAAVSGLGEVGMTRDLRPAVAGNVLVVDGDGYAFRHALIREALHDDLLPGERTRLHTRYAEALEGDTSLVPPGRAAAELAYHWHAAHNVEWALISAWRAAKEADRAAAYAEDLRMLERVLELWERVPDAAAKIGEPYDKVLEYAVIAADLAGDSERGIRLATAALREIDDPHRRAFILEARGQMKHRAGHREWLADLRAAIALIPVEPPTVARARALAGFAQYVFMGTANDEARAASEEALVVAAEVGDPLAEASALQTLACMEDRTAYDTQDFQLLDRAERLAVEHDLEEQRLRSAINRSHFLEGAGRHAEAVETARRGMDLAREWGRFRTQGSFLAINYAESLYSLGRWDEALAGIELALESDPPRPHRSSLLGLSGDVLFARGDLEGAAQRAALCRQNRAWEIDRRLQEYLPMLRLEAELLVAEGKSAEALAHLSELLDYTGRPDDARYAWPGLIVAARAADSADALAPFVERAAATAAHGALQRVQHDTFFAEVARLRGEDPGWEQVIDGWRRLDQPYSLARALVSAAQADAAHGERERAAARLDEAVGLATGLGATALHAAAKDLAGRVGAGGARASSHGLTARELEVLRHLSLGHSNRDIAERLFISAKTASVHVSNILAKLDAANRTEAAATARRLGIGLD</sequence>
<name>A0ABP6C4L2_9ACTN</name>
<dbReference type="PRINTS" id="PR00038">
    <property type="entry name" value="HTHLUXR"/>
</dbReference>
<proteinExistence type="predicted"/>
<dbReference type="Pfam" id="PF13191">
    <property type="entry name" value="AAA_16"/>
    <property type="match status" value="1"/>
</dbReference>
<dbReference type="InterPro" id="IPR000792">
    <property type="entry name" value="Tscrpt_reg_LuxR_C"/>
</dbReference>
<keyword evidence="1" id="KW-0547">Nucleotide-binding</keyword>
<comment type="caution">
    <text evidence="4">The sequence shown here is derived from an EMBL/GenBank/DDBJ whole genome shotgun (WGS) entry which is preliminary data.</text>
</comment>
<dbReference type="PROSITE" id="PS50043">
    <property type="entry name" value="HTH_LUXR_2"/>
    <property type="match status" value="1"/>
</dbReference>
<dbReference type="Gene3D" id="1.25.40.10">
    <property type="entry name" value="Tetratricopeptide repeat domain"/>
    <property type="match status" value="1"/>
</dbReference>
<dbReference type="SUPFAM" id="SSF46894">
    <property type="entry name" value="C-terminal effector domain of the bipartite response regulators"/>
    <property type="match status" value="1"/>
</dbReference>
<dbReference type="CDD" id="cd06170">
    <property type="entry name" value="LuxR_C_like"/>
    <property type="match status" value="1"/>
</dbReference>
<dbReference type="Pfam" id="PF00196">
    <property type="entry name" value="GerE"/>
    <property type="match status" value="1"/>
</dbReference>
<feature type="domain" description="HTH luxR-type" evidence="3">
    <location>
        <begin position="882"/>
        <end position="947"/>
    </location>
</feature>
<evidence type="ECO:0000256" key="2">
    <source>
        <dbReference type="ARBA" id="ARBA00022840"/>
    </source>
</evidence>
<evidence type="ECO:0000259" key="3">
    <source>
        <dbReference type="PROSITE" id="PS50043"/>
    </source>
</evidence>
<accession>A0ABP6C4L2</accession>
<keyword evidence="5" id="KW-1185">Reference proteome</keyword>
<keyword evidence="2" id="KW-0067">ATP-binding</keyword>
<dbReference type="EMBL" id="BAAATD010000004">
    <property type="protein sequence ID" value="GAA2600183.1"/>
    <property type="molecule type" value="Genomic_DNA"/>
</dbReference>
<gene>
    <name evidence="4" type="ORF">GCM10010411_37350</name>
</gene>
<dbReference type="SMART" id="SM00421">
    <property type="entry name" value="HTH_LUXR"/>
    <property type="match status" value="1"/>
</dbReference>
<dbReference type="SUPFAM" id="SSF48452">
    <property type="entry name" value="TPR-like"/>
    <property type="match status" value="1"/>
</dbReference>
<evidence type="ECO:0000256" key="1">
    <source>
        <dbReference type="ARBA" id="ARBA00022741"/>
    </source>
</evidence>
<evidence type="ECO:0000313" key="5">
    <source>
        <dbReference type="Proteomes" id="UP001501509"/>
    </source>
</evidence>
<reference evidence="5" key="1">
    <citation type="journal article" date="2019" name="Int. J. Syst. Evol. Microbiol.">
        <title>The Global Catalogue of Microorganisms (GCM) 10K type strain sequencing project: providing services to taxonomists for standard genome sequencing and annotation.</title>
        <authorList>
            <consortium name="The Broad Institute Genomics Platform"/>
            <consortium name="The Broad Institute Genome Sequencing Center for Infectious Disease"/>
            <person name="Wu L."/>
            <person name="Ma J."/>
        </authorList>
    </citation>
    <scope>NUCLEOTIDE SEQUENCE [LARGE SCALE GENOMIC DNA]</scope>
    <source>
        <strain evidence="5">JCM 6833</strain>
    </source>
</reference>
<dbReference type="InterPro" id="IPR036388">
    <property type="entry name" value="WH-like_DNA-bd_sf"/>
</dbReference>
<dbReference type="InterPro" id="IPR011990">
    <property type="entry name" value="TPR-like_helical_dom_sf"/>
</dbReference>
<dbReference type="InterPro" id="IPR041664">
    <property type="entry name" value="AAA_16"/>
</dbReference>